<reference evidence="2 3" key="1">
    <citation type="submission" date="2017-12" db="EMBL/GenBank/DDBJ databases">
        <title>Sequencing, de novo assembly and annotation of complete genome of a new Thraustochytrid species, strain FCC1311.</title>
        <authorList>
            <person name="Sedici K."/>
            <person name="Godart F."/>
            <person name="Aiese Cigliano R."/>
            <person name="Sanseverino W."/>
            <person name="Barakat M."/>
            <person name="Ortet P."/>
            <person name="Marechal E."/>
            <person name="Cagnac O."/>
            <person name="Amato A."/>
        </authorList>
    </citation>
    <scope>NUCLEOTIDE SEQUENCE [LARGE SCALE GENOMIC DNA]</scope>
</reference>
<feature type="compositionally biased region" description="Low complexity" evidence="1">
    <location>
        <begin position="31"/>
        <end position="45"/>
    </location>
</feature>
<comment type="caution">
    <text evidence="2">The sequence shown here is derived from an EMBL/GenBank/DDBJ whole genome shotgun (WGS) entry which is preliminary data.</text>
</comment>
<keyword evidence="3" id="KW-1185">Reference proteome</keyword>
<feature type="compositionally biased region" description="Basic residues" evidence="1">
    <location>
        <begin position="8"/>
        <end position="28"/>
    </location>
</feature>
<feature type="region of interest" description="Disordered" evidence="1">
    <location>
        <begin position="1"/>
        <end position="45"/>
    </location>
</feature>
<feature type="compositionally biased region" description="Low complexity" evidence="1">
    <location>
        <begin position="63"/>
        <end position="77"/>
    </location>
</feature>
<feature type="compositionally biased region" description="Basic residues" evidence="1">
    <location>
        <begin position="443"/>
        <end position="457"/>
    </location>
</feature>
<dbReference type="Proteomes" id="UP000241890">
    <property type="component" value="Unassembled WGS sequence"/>
</dbReference>
<sequence length="466" mass="50921">MGAEQDHHHQHAHVHQQYHYHPLSHHRRQDSTSSTASGASAGSTSTCVSGEYTRFGVNNNASTCSTSSSTDCNNRSCGITSNTPRANDEAVDRDDFWEMLLDVPVGQQSKEFDGDAHDLSIPNPPPATSIKPDAHDYDLVAWLQELNEDGSFFFADEETAPTTNTHHLNNNNNNIHSSSAPQMKRHAQFKQVKLENESIPMYANAPALAPANVDAPVKLETHKHNSTASTGGRVRRSHEPVNKGSTVDMYSEVPTPVASPAPSWSSDSGRKRPRQENSQTQRISLPKLSHSASASSLPSAASSPTASVASSSKPTKITAMSIFMKHVRFTDDGIDASGIISRACFEDWLQSREKMPLRPEECYRKSLLCHLTCSDGGSCPFTPEVEAAVLQLLRKSGQIWPAFQNRVNAEGRIINIGIKGLRCLGFHERKLQPGDSSLDAAKIRRKSKARAKGKSKRFAASPTCHP</sequence>
<dbReference type="InParanoid" id="A0A2R5G419"/>
<feature type="region of interest" description="Disordered" evidence="1">
    <location>
        <begin position="223"/>
        <end position="311"/>
    </location>
</feature>
<organism evidence="2 3">
    <name type="scientific">Hondaea fermentalgiana</name>
    <dbReference type="NCBI Taxonomy" id="2315210"/>
    <lineage>
        <taxon>Eukaryota</taxon>
        <taxon>Sar</taxon>
        <taxon>Stramenopiles</taxon>
        <taxon>Bigyra</taxon>
        <taxon>Labyrinthulomycetes</taxon>
        <taxon>Thraustochytrida</taxon>
        <taxon>Thraustochytriidae</taxon>
        <taxon>Hondaea</taxon>
    </lineage>
</organism>
<evidence type="ECO:0000313" key="3">
    <source>
        <dbReference type="Proteomes" id="UP000241890"/>
    </source>
</evidence>
<evidence type="ECO:0000256" key="1">
    <source>
        <dbReference type="SAM" id="MobiDB-lite"/>
    </source>
</evidence>
<feature type="compositionally biased region" description="Low complexity" evidence="1">
    <location>
        <begin position="284"/>
        <end position="311"/>
    </location>
</feature>
<feature type="region of interest" description="Disordered" evidence="1">
    <location>
        <begin position="437"/>
        <end position="466"/>
    </location>
</feature>
<name>A0A2R5G419_9STRA</name>
<accession>A0A2R5G419</accession>
<evidence type="ECO:0000313" key="2">
    <source>
        <dbReference type="EMBL" id="GBG25772.1"/>
    </source>
</evidence>
<dbReference type="AlphaFoldDB" id="A0A2R5G419"/>
<proteinExistence type="predicted"/>
<feature type="region of interest" description="Disordered" evidence="1">
    <location>
        <begin position="63"/>
        <end position="87"/>
    </location>
</feature>
<protein>
    <submittedName>
        <fullName evidence="2">Uncharacterized protein</fullName>
    </submittedName>
</protein>
<dbReference type="EMBL" id="BEYU01000015">
    <property type="protein sequence ID" value="GBG25772.1"/>
    <property type="molecule type" value="Genomic_DNA"/>
</dbReference>
<gene>
    <name evidence="2" type="ORF">FCC1311_019912</name>
</gene>